<dbReference type="Pfam" id="PF09110">
    <property type="entry name" value="HAND"/>
    <property type="match status" value="1"/>
</dbReference>
<comment type="caution">
    <text evidence="15">The sequence shown here is derived from an EMBL/GenBank/DDBJ whole genome shotgun (WGS) entry which is preliminary data.</text>
</comment>
<dbReference type="PANTHER" id="PTHR45623">
    <property type="entry name" value="CHROMODOMAIN-HELICASE-DNA-BINDING PROTEIN 3-RELATED-RELATED"/>
    <property type="match status" value="1"/>
</dbReference>
<keyword evidence="11" id="KW-0812">Transmembrane</keyword>
<dbReference type="GO" id="GO:0016887">
    <property type="term" value="F:ATP hydrolysis activity"/>
    <property type="evidence" value="ECO:0007669"/>
    <property type="project" value="TreeGrafter"/>
</dbReference>
<dbReference type="GO" id="GO:0000785">
    <property type="term" value="C:chromatin"/>
    <property type="evidence" value="ECO:0007669"/>
    <property type="project" value="TreeGrafter"/>
</dbReference>
<dbReference type="InterPro" id="IPR015194">
    <property type="entry name" value="ISWI_HAND-dom"/>
</dbReference>
<dbReference type="FunFam" id="3.40.50.10810:FF:000005">
    <property type="entry name" value="Photoperiod-independent early flowering 1"/>
    <property type="match status" value="1"/>
</dbReference>
<feature type="transmembrane region" description="Helical" evidence="11">
    <location>
        <begin position="75"/>
        <end position="99"/>
    </location>
</feature>
<keyword evidence="16" id="KW-1185">Reference proteome</keyword>
<dbReference type="CDD" id="cd18793">
    <property type="entry name" value="SF2_C_SNF"/>
    <property type="match status" value="1"/>
</dbReference>
<dbReference type="InterPro" id="IPR015195">
    <property type="entry name" value="SLIDE"/>
</dbReference>
<dbReference type="Gene3D" id="1.10.10.60">
    <property type="entry name" value="Homeodomain-like"/>
    <property type="match status" value="2"/>
</dbReference>
<feature type="transmembrane region" description="Helical" evidence="11">
    <location>
        <begin position="375"/>
        <end position="402"/>
    </location>
</feature>
<dbReference type="InterPro" id="IPR001005">
    <property type="entry name" value="SANT/Myb"/>
</dbReference>
<dbReference type="Gene3D" id="3.40.50.10810">
    <property type="entry name" value="Tandem AAA-ATPase domain"/>
    <property type="match status" value="1"/>
</dbReference>
<dbReference type="PANTHER" id="PTHR45623:SF49">
    <property type="entry name" value="SWI_SNF-RELATED MATRIX-ASSOCIATED ACTIN-DEPENDENT REGULATOR OF CHROMATIN SUBFAMILY A MEMBER 5"/>
    <property type="match status" value="1"/>
</dbReference>
<dbReference type="InterPro" id="IPR036306">
    <property type="entry name" value="ISWI_HAND-dom_sf"/>
</dbReference>
<feature type="compositionally biased region" description="Basic residues" evidence="10">
    <location>
        <begin position="174"/>
        <end position="184"/>
    </location>
</feature>
<dbReference type="Proteomes" id="UP000428333">
    <property type="component" value="Linkage Group LG09"/>
</dbReference>
<feature type="region of interest" description="Disordered" evidence="10">
    <location>
        <begin position="1"/>
        <end position="62"/>
    </location>
</feature>
<feature type="domain" description="Helicase C-terminal" evidence="13">
    <location>
        <begin position="542"/>
        <end position="716"/>
    </location>
</feature>
<dbReference type="GO" id="GO:0003677">
    <property type="term" value="F:DNA binding"/>
    <property type="evidence" value="ECO:0007669"/>
    <property type="project" value="UniProtKB-KW"/>
</dbReference>
<comment type="subcellular location">
    <subcellularLocation>
        <location evidence="1">Nucleus</location>
    </subcellularLocation>
</comment>
<keyword evidence="8" id="KW-0238">DNA-binding</keyword>
<dbReference type="OrthoDB" id="5857104at2759"/>
<evidence type="ECO:0000256" key="7">
    <source>
        <dbReference type="ARBA" id="ARBA00022853"/>
    </source>
</evidence>
<dbReference type="GO" id="GO:0042393">
    <property type="term" value="F:histone binding"/>
    <property type="evidence" value="ECO:0007669"/>
    <property type="project" value="TreeGrafter"/>
</dbReference>
<dbReference type="SMART" id="SM00717">
    <property type="entry name" value="SANT"/>
    <property type="match status" value="2"/>
</dbReference>
<gene>
    <name evidence="15" type="ORF">C3L33_14876</name>
</gene>
<evidence type="ECO:0000313" key="16">
    <source>
        <dbReference type="Proteomes" id="UP000428333"/>
    </source>
</evidence>
<dbReference type="AlphaFoldDB" id="A0A6A4L6Q5"/>
<feature type="domain" description="SANT" evidence="14">
    <location>
        <begin position="867"/>
        <end position="919"/>
    </location>
</feature>
<dbReference type="InterPro" id="IPR014001">
    <property type="entry name" value="Helicase_ATP-bd"/>
</dbReference>
<keyword evidence="5" id="KW-0347">Helicase</keyword>
<feature type="region of interest" description="Disordered" evidence="10">
    <location>
        <begin position="171"/>
        <end position="208"/>
    </location>
</feature>
<dbReference type="SMART" id="SM00490">
    <property type="entry name" value="HELICc"/>
    <property type="match status" value="1"/>
</dbReference>
<proteinExistence type="inferred from homology"/>
<evidence type="ECO:0000256" key="5">
    <source>
        <dbReference type="ARBA" id="ARBA00022806"/>
    </source>
</evidence>
<feature type="region of interest" description="Disordered" evidence="10">
    <location>
        <begin position="1039"/>
        <end position="1093"/>
    </location>
</feature>
<dbReference type="Pfam" id="PF00176">
    <property type="entry name" value="SNF2-rel_dom"/>
    <property type="match status" value="1"/>
</dbReference>
<dbReference type="PROSITE" id="PS51194">
    <property type="entry name" value="HELICASE_CTER"/>
    <property type="match status" value="1"/>
</dbReference>
<evidence type="ECO:0000259" key="13">
    <source>
        <dbReference type="PROSITE" id="PS51194"/>
    </source>
</evidence>
<dbReference type="Gene3D" id="1.10.1040.30">
    <property type="entry name" value="ISWI, HAND domain"/>
    <property type="match status" value="1"/>
</dbReference>
<dbReference type="FunFam" id="1.10.10.60:FF:000022">
    <property type="entry name" value="ISWI chromatin-remodeling complex ATPase CHR11 isoform A"/>
    <property type="match status" value="1"/>
</dbReference>
<keyword evidence="11" id="KW-0472">Membrane</keyword>
<evidence type="ECO:0000256" key="8">
    <source>
        <dbReference type="ARBA" id="ARBA00023125"/>
    </source>
</evidence>
<evidence type="ECO:0000259" key="14">
    <source>
        <dbReference type="PROSITE" id="PS51293"/>
    </source>
</evidence>
<feature type="region of interest" description="Disordered" evidence="10">
    <location>
        <begin position="759"/>
        <end position="780"/>
    </location>
</feature>
<dbReference type="EMBL" id="QEFC01002304">
    <property type="protein sequence ID" value="KAE9453202.1"/>
    <property type="molecule type" value="Genomic_DNA"/>
</dbReference>
<evidence type="ECO:0000259" key="12">
    <source>
        <dbReference type="PROSITE" id="PS51192"/>
    </source>
</evidence>
<name>A0A6A4L6Q5_9ERIC</name>
<keyword evidence="3" id="KW-0547">Nucleotide-binding</keyword>
<feature type="compositionally biased region" description="Acidic residues" evidence="10">
    <location>
        <begin position="46"/>
        <end position="62"/>
    </location>
</feature>
<dbReference type="GO" id="GO:0004386">
    <property type="term" value="F:helicase activity"/>
    <property type="evidence" value="ECO:0007669"/>
    <property type="project" value="UniProtKB-KW"/>
</dbReference>
<keyword evidence="6" id="KW-0067">ATP-binding</keyword>
<evidence type="ECO:0000256" key="2">
    <source>
        <dbReference type="ARBA" id="ARBA00009687"/>
    </source>
</evidence>
<dbReference type="PROSITE" id="PS51293">
    <property type="entry name" value="SANT"/>
    <property type="match status" value="1"/>
</dbReference>
<dbReference type="InterPro" id="IPR000330">
    <property type="entry name" value="SNF2_N"/>
</dbReference>
<dbReference type="Pfam" id="PF00271">
    <property type="entry name" value="Helicase_C"/>
    <property type="match status" value="1"/>
</dbReference>
<evidence type="ECO:0000256" key="3">
    <source>
        <dbReference type="ARBA" id="ARBA00022741"/>
    </source>
</evidence>
<dbReference type="CDD" id="cd00167">
    <property type="entry name" value="SANT"/>
    <property type="match status" value="1"/>
</dbReference>
<dbReference type="InterPro" id="IPR001650">
    <property type="entry name" value="Helicase_C-like"/>
</dbReference>
<dbReference type="SMART" id="SM00487">
    <property type="entry name" value="DEXDc"/>
    <property type="match status" value="1"/>
</dbReference>
<dbReference type="Pfam" id="PF09111">
    <property type="entry name" value="SLIDE"/>
    <property type="match status" value="1"/>
</dbReference>
<evidence type="ECO:0000256" key="6">
    <source>
        <dbReference type="ARBA" id="ARBA00022840"/>
    </source>
</evidence>
<dbReference type="Gene3D" id="1.20.5.1190">
    <property type="entry name" value="iswi atpase"/>
    <property type="match status" value="1"/>
</dbReference>
<dbReference type="GO" id="GO:0031491">
    <property type="term" value="F:nucleosome binding"/>
    <property type="evidence" value="ECO:0007669"/>
    <property type="project" value="InterPro"/>
</dbReference>
<feature type="domain" description="Helicase ATP-binding" evidence="12">
    <location>
        <begin position="234"/>
        <end position="399"/>
    </location>
</feature>
<dbReference type="InterPro" id="IPR027417">
    <property type="entry name" value="P-loop_NTPase"/>
</dbReference>
<evidence type="ECO:0000256" key="4">
    <source>
        <dbReference type="ARBA" id="ARBA00022801"/>
    </source>
</evidence>
<evidence type="ECO:0000313" key="15">
    <source>
        <dbReference type="EMBL" id="KAE9453202.1"/>
    </source>
</evidence>
<feature type="non-terminal residue" evidence="15">
    <location>
        <position position="1"/>
    </location>
</feature>
<keyword evidence="9" id="KW-0539">Nucleus</keyword>
<dbReference type="GO" id="GO:0140658">
    <property type="term" value="F:ATP-dependent chromatin remodeler activity"/>
    <property type="evidence" value="ECO:0007669"/>
    <property type="project" value="TreeGrafter"/>
</dbReference>
<dbReference type="PROSITE" id="PS51192">
    <property type="entry name" value="HELICASE_ATP_BIND_1"/>
    <property type="match status" value="1"/>
</dbReference>
<reference evidence="15 16" key="1">
    <citation type="journal article" date="2019" name="Genome Biol. Evol.">
        <title>The Rhododendron genome and chromosomal organization provide insight into shared whole-genome duplications across the heath family (Ericaceae).</title>
        <authorList>
            <person name="Soza V.L."/>
            <person name="Lindsley D."/>
            <person name="Waalkes A."/>
            <person name="Ramage E."/>
            <person name="Patwardhan R.P."/>
            <person name="Burton J.N."/>
            <person name="Adey A."/>
            <person name="Kumar A."/>
            <person name="Qiu R."/>
            <person name="Shendure J."/>
            <person name="Hall B."/>
        </authorList>
    </citation>
    <scope>NUCLEOTIDE SEQUENCE [LARGE SCALE GENOMIC DNA]</scope>
    <source>
        <strain evidence="15">RSF 1966-606</strain>
    </source>
</reference>
<dbReference type="SUPFAM" id="SSF46689">
    <property type="entry name" value="Homeodomain-like"/>
    <property type="match status" value="2"/>
</dbReference>
<evidence type="ECO:0000256" key="11">
    <source>
        <dbReference type="SAM" id="Phobius"/>
    </source>
</evidence>
<dbReference type="InterPro" id="IPR038718">
    <property type="entry name" value="SNF2-like_sf"/>
</dbReference>
<dbReference type="GO" id="GO:0005524">
    <property type="term" value="F:ATP binding"/>
    <property type="evidence" value="ECO:0007669"/>
    <property type="project" value="UniProtKB-KW"/>
</dbReference>
<feature type="compositionally biased region" description="Acidic residues" evidence="10">
    <location>
        <begin position="29"/>
        <end position="39"/>
    </location>
</feature>
<dbReference type="SUPFAM" id="SSF101224">
    <property type="entry name" value="HAND domain of the nucleosome remodeling ATPase ISWI"/>
    <property type="match status" value="1"/>
</dbReference>
<keyword evidence="11" id="KW-1133">Transmembrane helix</keyword>
<evidence type="ECO:0000256" key="9">
    <source>
        <dbReference type="ARBA" id="ARBA00023242"/>
    </source>
</evidence>
<accession>A0A6A4L6Q5</accession>
<feature type="compositionally biased region" description="Acidic residues" evidence="10">
    <location>
        <begin position="188"/>
        <end position="202"/>
    </location>
</feature>
<dbReference type="Gene3D" id="3.40.50.300">
    <property type="entry name" value="P-loop containing nucleotide triphosphate hydrolases"/>
    <property type="match status" value="2"/>
</dbReference>
<dbReference type="InterPro" id="IPR017884">
    <property type="entry name" value="SANT_dom"/>
</dbReference>
<organism evidence="15 16">
    <name type="scientific">Rhododendron williamsianum</name>
    <dbReference type="NCBI Taxonomy" id="262921"/>
    <lineage>
        <taxon>Eukaryota</taxon>
        <taxon>Viridiplantae</taxon>
        <taxon>Streptophyta</taxon>
        <taxon>Embryophyta</taxon>
        <taxon>Tracheophyta</taxon>
        <taxon>Spermatophyta</taxon>
        <taxon>Magnoliopsida</taxon>
        <taxon>eudicotyledons</taxon>
        <taxon>Gunneridae</taxon>
        <taxon>Pentapetalae</taxon>
        <taxon>asterids</taxon>
        <taxon>Ericales</taxon>
        <taxon>Ericaceae</taxon>
        <taxon>Ericoideae</taxon>
        <taxon>Rhodoreae</taxon>
        <taxon>Rhododendron</taxon>
    </lineage>
</organism>
<keyword evidence="7" id="KW-0156">Chromatin regulator</keyword>
<sequence length="1093" mass="126499">MARPSKSSEEEDASNGSNSSSEEQINDQIIEEEDEEEIEAVARAGDDDEDNDDGNGDDEDEDEVFEEVVKLIGNVYVMGLFYLIGLLTSSIFFCTFVCFHDQKAAGGEIGKQEKARLREMQKLKKQKIHEILSAQNAAIDADMNNKGKGRLKYLLQQTEIFAHFAKGDQSASQKKSKGRGRHASKVTEEEEDEEYLKDEEDGLSGTGNTRLVAQPSCIEGKMRDYQLAGLNWLIRLYENGINGILADEMGLGKTLQTISLLGYLNEFRGITGPHMVVAPKSTLGNWMNEIKRFCPLLRAIKFLGNPDERKHVRENLLVAGKFDVCVTSFEMAIKEKSALRQFSWRYIIIDEAHRIKNENSLLSKTMRLFKTNYRLLITGTPLQVPLTCYFFILVAPSLLPFWEWYKGNLLEIVNLLYSAETFDEWFQISGENDQQEVVQQLHKVLRPFLLRRLKSDVEKGLPPKKETILKVGMSQMQKQYYKALLQKDLEVVNAGGERKRLLNIAMQLRKCCNHPYLFQGAEPGPPYTTGDHLITNAGKMVLLDKLLPKLKERDSRVLIFSQMTRLLDILEDYLLFRGYLYCRIDGNTGGDDRDASIEAFNKPGSEKFVFLLSTRAGGLGINLATADVYTIEEKVIERAYKKLALDALVIQQGRLAEQKTVNKDELLQMVRFGAEMVFSSKDSTITDEDIERIIAKGEEATAELDAKMKKFTEDAIKFKMDDSADLYDFEDEKDDKKLDFKKIVTDNWVEPSKRERKRNYSESEYFKQTMRQSGPARPREPRIPRMPQLHDFQFFNTQRLSELYEKEVRYLMVGNVDDILSYSVSSLMQTNQKNQLKDTTIDMDEPEELGDPLTAEEQEEKERLLEEGFSTWSRRDFNTFIRACEKYGRNDVKSIAYEIEGKTDEEVERYAKVFKERYKELNDYDRIIKNIERGEARISRRDEIMKAIGKKLDRYKNPWLELKIQYGQNKGKLYNEECDRFMICMVNKLGYGNWDELKAAFRTSPLFRFDWFVKSRTTQELARRCDTLIRLVERENQEFDERERQARKEKKLAKNTTPSKRALARQATESPPTIKKRKQLLMDDYVNSGKKRK</sequence>
<evidence type="ECO:0008006" key="17">
    <source>
        <dbReference type="Google" id="ProtNLM"/>
    </source>
</evidence>
<dbReference type="GO" id="GO:0005634">
    <property type="term" value="C:nucleus"/>
    <property type="evidence" value="ECO:0007669"/>
    <property type="project" value="UniProtKB-SubCell"/>
</dbReference>
<evidence type="ECO:0000256" key="10">
    <source>
        <dbReference type="SAM" id="MobiDB-lite"/>
    </source>
</evidence>
<dbReference type="GO" id="GO:0034728">
    <property type="term" value="P:nucleosome organization"/>
    <property type="evidence" value="ECO:0007669"/>
    <property type="project" value="TreeGrafter"/>
</dbReference>
<dbReference type="FunFam" id="1.10.10.60:FF:000155">
    <property type="entry name" value="ISWI chromatin-remodeling complex ATPase CHR11"/>
    <property type="match status" value="1"/>
</dbReference>
<comment type="similarity">
    <text evidence="2">Belongs to the SNF2/RAD54 helicase family. ISWI subfamily.</text>
</comment>
<dbReference type="SUPFAM" id="SSF52540">
    <property type="entry name" value="P-loop containing nucleoside triphosphate hydrolases"/>
    <property type="match status" value="2"/>
</dbReference>
<keyword evidence="4" id="KW-0378">Hydrolase</keyword>
<dbReference type="InterPro" id="IPR049730">
    <property type="entry name" value="SNF2/RAD54-like_C"/>
</dbReference>
<dbReference type="InterPro" id="IPR009057">
    <property type="entry name" value="Homeodomain-like_sf"/>
</dbReference>
<protein>
    <recommendedName>
        <fullName evidence="17">Chromatin-remodeling complex ATPase chain</fullName>
    </recommendedName>
</protein>
<evidence type="ECO:0000256" key="1">
    <source>
        <dbReference type="ARBA" id="ARBA00004123"/>
    </source>
</evidence>